<gene>
    <name evidence="3" type="ORF">CJ014_20185</name>
</gene>
<dbReference type="PROSITE" id="PS50005">
    <property type="entry name" value="TPR"/>
    <property type="match status" value="1"/>
</dbReference>
<dbReference type="SMART" id="SM00028">
    <property type="entry name" value="TPR"/>
    <property type="match status" value="2"/>
</dbReference>
<feature type="chain" id="PRO_5013742244" evidence="2">
    <location>
        <begin position="21"/>
        <end position="202"/>
    </location>
</feature>
<dbReference type="Proteomes" id="UP000231070">
    <property type="component" value="Unassembled WGS sequence"/>
</dbReference>
<feature type="repeat" description="TPR" evidence="1">
    <location>
        <begin position="116"/>
        <end position="149"/>
    </location>
</feature>
<proteinExistence type="predicted"/>
<comment type="caution">
    <text evidence="3">The sequence shown here is derived from an EMBL/GenBank/DDBJ whole genome shotgun (WGS) entry which is preliminary data.</text>
</comment>
<evidence type="ECO:0000256" key="1">
    <source>
        <dbReference type="PROSITE-ProRule" id="PRU00339"/>
    </source>
</evidence>
<accession>A0A2G9WS96</accession>
<dbReference type="OrthoDB" id="9815010at2"/>
<keyword evidence="4" id="KW-1185">Reference proteome</keyword>
<name>A0A2G9WS96_9HYPH</name>
<dbReference type="InterPro" id="IPR011990">
    <property type="entry name" value="TPR-like_helical_dom_sf"/>
</dbReference>
<keyword evidence="1" id="KW-0802">TPR repeat</keyword>
<dbReference type="AlphaFoldDB" id="A0A2G9WS96"/>
<organism evidence="3 4">
    <name type="scientific">Pleomorphomonas carboxyditropha</name>
    <dbReference type="NCBI Taxonomy" id="2023338"/>
    <lineage>
        <taxon>Bacteria</taxon>
        <taxon>Pseudomonadati</taxon>
        <taxon>Pseudomonadota</taxon>
        <taxon>Alphaproteobacteria</taxon>
        <taxon>Hyphomicrobiales</taxon>
        <taxon>Pleomorphomonadaceae</taxon>
        <taxon>Pleomorphomonas</taxon>
    </lineage>
</organism>
<evidence type="ECO:0000313" key="4">
    <source>
        <dbReference type="Proteomes" id="UP000231070"/>
    </source>
</evidence>
<protein>
    <submittedName>
        <fullName evidence="3">Uncharacterized protein</fullName>
    </submittedName>
</protein>
<dbReference type="Gene3D" id="1.25.40.10">
    <property type="entry name" value="Tetratricopeptide repeat domain"/>
    <property type="match status" value="1"/>
</dbReference>
<keyword evidence="2" id="KW-0732">Signal</keyword>
<reference evidence="3 4" key="1">
    <citation type="submission" date="2017-08" db="EMBL/GenBank/DDBJ databases">
        <title>Pleomorphomonas carboxidotrophicus sp. nov., a new mesophilic hydrogenogenic carboxidotroph.</title>
        <authorList>
            <person name="Esquivel-Elizondo S."/>
            <person name="Krajmalnik-Brown R."/>
            <person name="Maldonado J."/>
        </authorList>
    </citation>
    <scope>NUCLEOTIDE SEQUENCE [LARGE SCALE GENOMIC DNA]</scope>
    <source>
        <strain evidence="3 4">SVCO-16</strain>
    </source>
</reference>
<dbReference type="EMBL" id="NQVN01000017">
    <property type="protein sequence ID" value="PIO97563.1"/>
    <property type="molecule type" value="Genomic_DNA"/>
</dbReference>
<dbReference type="InterPro" id="IPR019734">
    <property type="entry name" value="TPR_rpt"/>
</dbReference>
<sequence>MRVFVLFALLLSIAVGPAAADDGLPPPVASGRERLVTVVPADKAAELDGLFARLAVAKDRAEAAGIEADIRRRWAASGSATGDLMLSWTEKAVAAGDAAGALDILDELTVRQPAFAEAYYRRGTLHLLAGRLSPALGDFQTVLRIEPRHFLAMKDLAVLLEDIDQHDRALEVLRRLQGIDPNFEGLDAAIEAIVAGSHGRDI</sequence>
<dbReference type="RefSeq" id="WP_100082302.1">
    <property type="nucleotide sequence ID" value="NZ_NQVN01000017.1"/>
</dbReference>
<evidence type="ECO:0000256" key="2">
    <source>
        <dbReference type="SAM" id="SignalP"/>
    </source>
</evidence>
<feature type="signal peptide" evidence="2">
    <location>
        <begin position="1"/>
        <end position="20"/>
    </location>
</feature>
<evidence type="ECO:0000313" key="3">
    <source>
        <dbReference type="EMBL" id="PIO97563.1"/>
    </source>
</evidence>
<dbReference type="SUPFAM" id="SSF48452">
    <property type="entry name" value="TPR-like"/>
    <property type="match status" value="1"/>
</dbReference>